<keyword evidence="5 12" id="KW-0812">Transmembrane</keyword>
<dbReference type="CDD" id="cd06225">
    <property type="entry name" value="HAMP"/>
    <property type="match status" value="1"/>
</dbReference>
<evidence type="ECO:0000259" key="13">
    <source>
        <dbReference type="PROSITE" id="PS50885"/>
    </source>
</evidence>
<dbReference type="GO" id="GO:0000155">
    <property type="term" value="F:phosphorelay sensor kinase activity"/>
    <property type="evidence" value="ECO:0007669"/>
    <property type="project" value="InterPro"/>
</dbReference>
<dbReference type="InterPro" id="IPR050640">
    <property type="entry name" value="Bact_2-comp_sensor_kinase"/>
</dbReference>
<gene>
    <name evidence="14" type="ORF">FE782_28805</name>
</gene>
<protein>
    <submittedName>
        <fullName evidence="14">HAMP domain-containing protein</fullName>
    </submittedName>
</protein>
<feature type="transmembrane region" description="Helical" evidence="12">
    <location>
        <begin position="12"/>
        <end position="36"/>
    </location>
</feature>
<dbReference type="AlphaFoldDB" id="A0A5R9G5H8"/>
<organism evidence="14 15">
    <name type="scientific">Paenibacillus antri</name>
    <dbReference type="NCBI Taxonomy" id="2582848"/>
    <lineage>
        <taxon>Bacteria</taxon>
        <taxon>Bacillati</taxon>
        <taxon>Bacillota</taxon>
        <taxon>Bacilli</taxon>
        <taxon>Bacillales</taxon>
        <taxon>Paenibacillaceae</taxon>
        <taxon>Paenibacillus</taxon>
    </lineage>
</organism>
<keyword evidence="10" id="KW-0902">Two-component regulatory system</keyword>
<dbReference type="Gene3D" id="3.30.565.10">
    <property type="entry name" value="Histidine kinase-like ATPase, C-terminal domain"/>
    <property type="match status" value="1"/>
</dbReference>
<keyword evidence="9 12" id="KW-1133">Transmembrane helix</keyword>
<keyword evidence="4" id="KW-0808">Transferase</keyword>
<dbReference type="SUPFAM" id="SSF158472">
    <property type="entry name" value="HAMP domain-like"/>
    <property type="match status" value="1"/>
</dbReference>
<evidence type="ECO:0000256" key="6">
    <source>
        <dbReference type="ARBA" id="ARBA00022741"/>
    </source>
</evidence>
<evidence type="ECO:0000256" key="9">
    <source>
        <dbReference type="ARBA" id="ARBA00022989"/>
    </source>
</evidence>
<dbReference type="Proteomes" id="UP000309676">
    <property type="component" value="Unassembled WGS sequence"/>
</dbReference>
<keyword evidence="15" id="KW-1185">Reference proteome</keyword>
<accession>A0A5R9G5H8</accession>
<keyword evidence="7" id="KW-0418">Kinase</keyword>
<keyword evidence="2" id="KW-1003">Cell membrane</keyword>
<evidence type="ECO:0000256" key="1">
    <source>
        <dbReference type="ARBA" id="ARBA00004651"/>
    </source>
</evidence>
<sequence length="596" mass="67269">MKNLYKTFFQKKLYVKIIGLFSVMTVLSVITLFYMLSAVMSESITRVELDSQEEAMELVDDVIRSKTEQAQSLMLAIYRNDPLYSDFSAFLTSSYEDYIQKRLNRAHQYPGFDFPNATRYFKDFIDDNRDVRHAIIYSGETQALYALGPSGNLKHVEVNASRSYIPEFMSSDVPLVSVPNVWVRKAIGEFDPNLFAVSVPITQVRTFRPIGKLVLLYDTEAIRRAAGEKTEAKGSIGVVAADGKLLYRSPDTPKDVTFALQPDADVEANYYITTVANPAGGYTVVSAVSKALIAEQSRGVRVGLAIVGLACIGIAIAVSSWFIVRLSKRTNRIIGFMRRAETGDMAVRIPDEKEDELGQISRSFNQMLDELSKYIDRVYKAEIKQKNAEMAALQARVNPHFLYNTLEVIRMRAVSQGAKDVGEMIYSMSSLFRNFVKPKPRHTLRDELGNCRLYLELFRIRYKDKFRYEIDCEPELREMEIISTSLLPIVENYIVHGLRTEASDNVVTIRAVREGDDIRFVCADNGAGIEPDRLERIRATLNNPDAESESFGLRSVLERLVLFYGNRARLEIDSAPGVGTTVAAWIPIQGEHSNHV</sequence>
<dbReference type="Pfam" id="PF06580">
    <property type="entry name" value="His_kinase"/>
    <property type="match status" value="1"/>
</dbReference>
<keyword evidence="6" id="KW-0547">Nucleotide-binding</keyword>
<dbReference type="PANTHER" id="PTHR34220:SF11">
    <property type="entry name" value="SENSOR PROTEIN KINASE HPTS"/>
    <property type="match status" value="1"/>
</dbReference>
<evidence type="ECO:0000256" key="8">
    <source>
        <dbReference type="ARBA" id="ARBA00022840"/>
    </source>
</evidence>
<evidence type="ECO:0000256" key="10">
    <source>
        <dbReference type="ARBA" id="ARBA00023012"/>
    </source>
</evidence>
<dbReference type="Pfam" id="PF02518">
    <property type="entry name" value="HATPase_c"/>
    <property type="match status" value="1"/>
</dbReference>
<evidence type="ECO:0000256" key="5">
    <source>
        <dbReference type="ARBA" id="ARBA00022692"/>
    </source>
</evidence>
<dbReference type="InterPro" id="IPR010559">
    <property type="entry name" value="Sig_transdc_His_kin_internal"/>
</dbReference>
<dbReference type="InterPro" id="IPR003660">
    <property type="entry name" value="HAMP_dom"/>
</dbReference>
<comment type="caution">
    <text evidence="14">The sequence shown here is derived from an EMBL/GenBank/DDBJ whole genome shotgun (WGS) entry which is preliminary data.</text>
</comment>
<dbReference type="PANTHER" id="PTHR34220">
    <property type="entry name" value="SENSOR HISTIDINE KINASE YPDA"/>
    <property type="match status" value="1"/>
</dbReference>
<dbReference type="RefSeq" id="WP_138197813.1">
    <property type="nucleotide sequence ID" value="NZ_VCIW01000029.1"/>
</dbReference>
<evidence type="ECO:0000256" key="7">
    <source>
        <dbReference type="ARBA" id="ARBA00022777"/>
    </source>
</evidence>
<dbReference type="InterPro" id="IPR003594">
    <property type="entry name" value="HATPase_dom"/>
</dbReference>
<proteinExistence type="predicted"/>
<name>A0A5R9G5H8_9BACL</name>
<evidence type="ECO:0000313" key="15">
    <source>
        <dbReference type="Proteomes" id="UP000309676"/>
    </source>
</evidence>
<dbReference type="GO" id="GO:0005886">
    <property type="term" value="C:plasma membrane"/>
    <property type="evidence" value="ECO:0007669"/>
    <property type="project" value="UniProtKB-SubCell"/>
</dbReference>
<evidence type="ECO:0000256" key="3">
    <source>
        <dbReference type="ARBA" id="ARBA00022553"/>
    </source>
</evidence>
<dbReference type="EMBL" id="VCIW01000029">
    <property type="protein sequence ID" value="TLS48748.1"/>
    <property type="molecule type" value="Genomic_DNA"/>
</dbReference>
<evidence type="ECO:0000256" key="11">
    <source>
        <dbReference type="ARBA" id="ARBA00023136"/>
    </source>
</evidence>
<dbReference type="Pfam" id="PF00672">
    <property type="entry name" value="HAMP"/>
    <property type="match status" value="1"/>
</dbReference>
<dbReference type="InterPro" id="IPR036890">
    <property type="entry name" value="HATPase_C_sf"/>
</dbReference>
<feature type="domain" description="HAMP" evidence="13">
    <location>
        <begin position="324"/>
        <end position="376"/>
    </location>
</feature>
<dbReference type="SMART" id="SM00304">
    <property type="entry name" value="HAMP"/>
    <property type="match status" value="1"/>
</dbReference>
<dbReference type="Gene3D" id="6.10.340.10">
    <property type="match status" value="1"/>
</dbReference>
<keyword evidence="8" id="KW-0067">ATP-binding</keyword>
<comment type="subcellular location">
    <subcellularLocation>
        <location evidence="1">Cell membrane</location>
        <topology evidence="1">Multi-pass membrane protein</topology>
    </subcellularLocation>
</comment>
<dbReference type="PROSITE" id="PS50885">
    <property type="entry name" value="HAMP"/>
    <property type="match status" value="1"/>
</dbReference>
<dbReference type="GO" id="GO:0005524">
    <property type="term" value="F:ATP binding"/>
    <property type="evidence" value="ECO:0007669"/>
    <property type="project" value="UniProtKB-KW"/>
</dbReference>
<keyword evidence="3" id="KW-0597">Phosphoprotein</keyword>
<evidence type="ECO:0000256" key="4">
    <source>
        <dbReference type="ARBA" id="ARBA00022679"/>
    </source>
</evidence>
<evidence type="ECO:0000313" key="14">
    <source>
        <dbReference type="EMBL" id="TLS48748.1"/>
    </source>
</evidence>
<feature type="transmembrane region" description="Helical" evidence="12">
    <location>
        <begin position="302"/>
        <end position="324"/>
    </location>
</feature>
<dbReference type="OrthoDB" id="9776552at2"/>
<evidence type="ECO:0000256" key="2">
    <source>
        <dbReference type="ARBA" id="ARBA00022475"/>
    </source>
</evidence>
<keyword evidence="11 12" id="KW-0472">Membrane</keyword>
<dbReference type="SUPFAM" id="SSF55874">
    <property type="entry name" value="ATPase domain of HSP90 chaperone/DNA topoisomerase II/histidine kinase"/>
    <property type="match status" value="1"/>
</dbReference>
<evidence type="ECO:0000256" key="12">
    <source>
        <dbReference type="SAM" id="Phobius"/>
    </source>
</evidence>
<reference evidence="14 15" key="1">
    <citation type="submission" date="2019-05" db="EMBL/GenBank/DDBJ databases">
        <authorList>
            <person name="Narsing Rao M.P."/>
            <person name="Li W.J."/>
        </authorList>
    </citation>
    <scope>NUCLEOTIDE SEQUENCE [LARGE SCALE GENOMIC DNA]</scope>
    <source>
        <strain evidence="14 15">SYSU_K30003</strain>
    </source>
</reference>